<sequence>MEHETRYLGSSTGQSPVLNLSKSNCEASGSEGGGTGPEDEDEEDEGGESDQDDVSDKEQDSDVAELSDTGEGAPSPATASPHALNYSAALTSGGPTQPTSDPTISSTETLLRNIQGLLKVAADNARQQERQINYEKGLILRYGGLSGYLTETTATVDVDAFEPLIAGCCRATKTNPLNIQVLE</sequence>
<dbReference type="InterPro" id="IPR052417">
    <property type="entry name" value="Dachshund_domain"/>
</dbReference>
<dbReference type="Proteomes" id="UP001152798">
    <property type="component" value="Chromosome 5"/>
</dbReference>
<feature type="compositionally biased region" description="Acidic residues" evidence="1">
    <location>
        <begin position="37"/>
        <end position="53"/>
    </location>
</feature>
<gene>
    <name evidence="2" type="ORF">NEZAVI_LOCUS11897</name>
</gene>
<evidence type="ECO:0000256" key="1">
    <source>
        <dbReference type="SAM" id="MobiDB-lite"/>
    </source>
</evidence>
<organism evidence="2 3">
    <name type="scientific">Nezara viridula</name>
    <name type="common">Southern green stink bug</name>
    <name type="synonym">Cimex viridulus</name>
    <dbReference type="NCBI Taxonomy" id="85310"/>
    <lineage>
        <taxon>Eukaryota</taxon>
        <taxon>Metazoa</taxon>
        <taxon>Ecdysozoa</taxon>
        <taxon>Arthropoda</taxon>
        <taxon>Hexapoda</taxon>
        <taxon>Insecta</taxon>
        <taxon>Pterygota</taxon>
        <taxon>Neoptera</taxon>
        <taxon>Paraneoptera</taxon>
        <taxon>Hemiptera</taxon>
        <taxon>Heteroptera</taxon>
        <taxon>Panheteroptera</taxon>
        <taxon>Pentatomomorpha</taxon>
        <taxon>Pentatomoidea</taxon>
        <taxon>Pentatomidae</taxon>
        <taxon>Pentatominae</taxon>
        <taxon>Nezara</taxon>
    </lineage>
</organism>
<evidence type="ECO:0000313" key="3">
    <source>
        <dbReference type="Proteomes" id="UP001152798"/>
    </source>
</evidence>
<keyword evidence="3" id="KW-1185">Reference proteome</keyword>
<dbReference type="GO" id="GO:0000981">
    <property type="term" value="F:DNA-binding transcription factor activity, RNA polymerase II-specific"/>
    <property type="evidence" value="ECO:0007669"/>
    <property type="project" value="TreeGrafter"/>
</dbReference>
<reference evidence="2" key="1">
    <citation type="submission" date="2022-01" db="EMBL/GenBank/DDBJ databases">
        <authorList>
            <person name="King R."/>
        </authorList>
    </citation>
    <scope>NUCLEOTIDE SEQUENCE</scope>
</reference>
<dbReference type="GO" id="GO:0005634">
    <property type="term" value="C:nucleus"/>
    <property type="evidence" value="ECO:0007669"/>
    <property type="project" value="TreeGrafter"/>
</dbReference>
<dbReference type="GO" id="GO:0000978">
    <property type="term" value="F:RNA polymerase II cis-regulatory region sequence-specific DNA binding"/>
    <property type="evidence" value="ECO:0007669"/>
    <property type="project" value="TreeGrafter"/>
</dbReference>
<dbReference type="GO" id="GO:0005667">
    <property type="term" value="C:transcription regulator complex"/>
    <property type="evidence" value="ECO:0007669"/>
    <property type="project" value="TreeGrafter"/>
</dbReference>
<dbReference type="EMBL" id="OV725081">
    <property type="protein sequence ID" value="CAH1403265.1"/>
    <property type="molecule type" value="Genomic_DNA"/>
</dbReference>
<proteinExistence type="predicted"/>
<feature type="compositionally biased region" description="Polar residues" evidence="1">
    <location>
        <begin position="8"/>
        <end position="27"/>
    </location>
</feature>
<dbReference type="AlphaFoldDB" id="A0A9P0HJW6"/>
<dbReference type="PANTHER" id="PTHR12577:SF6">
    <property type="entry name" value="DACHSHUND, ISOFORM B"/>
    <property type="match status" value="1"/>
</dbReference>
<dbReference type="PANTHER" id="PTHR12577">
    <property type="entry name" value="DACHSHUND"/>
    <property type="match status" value="1"/>
</dbReference>
<name>A0A9P0HJW6_NEZVI</name>
<evidence type="ECO:0000313" key="2">
    <source>
        <dbReference type="EMBL" id="CAH1403265.1"/>
    </source>
</evidence>
<feature type="region of interest" description="Disordered" evidence="1">
    <location>
        <begin position="1"/>
        <end position="104"/>
    </location>
</feature>
<protein>
    <submittedName>
        <fullName evidence="2">Uncharacterized protein</fullName>
    </submittedName>
</protein>
<feature type="compositionally biased region" description="Polar residues" evidence="1">
    <location>
        <begin position="88"/>
        <end position="104"/>
    </location>
</feature>
<accession>A0A9P0HJW6</accession>
<dbReference type="OrthoDB" id="6436112at2759"/>